<proteinExistence type="inferred from homology"/>
<dbReference type="Proteomes" id="UP001597478">
    <property type="component" value="Unassembled WGS sequence"/>
</dbReference>
<reference evidence="6" key="1">
    <citation type="journal article" date="2019" name="Int. J. Syst. Evol. Microbiol.">
        <title>The Global Catalogue of Microorganisms (GCM) 10K type strain sequencing project: providing services to taxonomists for standard genome sequencing and annotation.</title>
        <authorList>
            <consortium name="The Broad Institute Genomics Platform"/>
            <consortium name="The Broad Institute Genome Sequencing Center for Infectious Disease"/>
            <person name="Wu L."/>
            <person name="Ma J."/>
        </authorList>
    </citation>
    <scope>NUCLEOTIDE SEQUENCE [LARGE SCALE GENOMIC DNA]</scope>
    <source>
        <strain evidence="6">IBRC-M 10906</strain>
    </source>
</reference>
<evidence type="ECO:0000313" key="5">
    <source>
        <dbReference type="EMBL" id="MFD2802687.1"/>
    </source>
</evidence>
<protein>
    <submittedName>
        <fullName evidence="5">ESX secretion-associated protein EspG</fullName>
    </submittedName>
</protein>
<evidence type="ECO:0000256" key="4">
    <source>
        <dbReference type="ARBA" id="ARBA00023186"/>
    </source>
</evidence>
<evidence type="ECO:0000256" key="3">
    <source>
        <dbReference type="ARBA" id="ARBA00022490"/>
    </source>
</evidence>
<accession>A0ABW5WHU8</accession>
<evidence type="ECO:0000313" key="6">
    <source>
        <dbReference type="Proteomes" id="UP001597478"/>
    </source>
</evidence>
<evidence type="ECO:0000256" key="2">
    <source>
        <dbReference type="ARBA" id="ARBA00006411"/>
    </source>
</evidence>
<dbReference type="Pfam" id="PF14011">
    <property type="entry name" value="ESX-1_EspG"/>
    <property type="match status" value="1"/>
</dbReference>
<dbReference type="InterPro" id="IPR025734">
    <property type="entry name" value="EspG"/>
</dbReference>
<dbReference type="EMBL" id="JBHUOF010000049">
    <property type="protein sequence ID" value="MFD2802687.1"/>
    <property type="molecule type" value="Genomic_DNA"/>
</dbReference>
<comment type="subcellular location">
    <subcellularLocation>
        <location evidence="1">Cytoplasm</location>
    </subcellularLocation>
</comment>
<comment type="caution">
    <text evidence="5">The sequence shown here is derived from an EMBL/GenBank/DDBJ whole genome shotgun (WGS) entry which is preliminary data.</text>
</comment>
<comment type="similarity">
    <text evidence="2">Belongs to the EspG family.</text>
</comment>
<keyword evidence="3" id="KW-0963">Cytoplasm</keyword>
<keyword evidence="6" id="KW-1185">Reference proteome</keyword>
<gene>
    <name evidence="5" type="ORF">ACFS2C_25175</name>
</gene>
<dbReference type="RefSeq" id="WP_377396141.1">
    <property type="nucleotide sequence ID" value="NZ_JBHSAN010000054.1"/>
</dbReference>
<keyword evidence="4" id="KW-0143">Chaperone</keyword>
<name>A0ABW5WHU8_9PSEU</name>
<evidence type="ECO:0000256" key="1">
    <source>
        <dbReference type="ARBA" id="ARBA00004496"/>
    </source>
</evidence>
<sequence length="257" mass="27594">MTSTGGSVVLSTLEFDMLWEAERLPERHAALDVASPGVTHSERAVLVERAWESLAARKLAKGRQATPDLVDMLNLFVRPKVGIDVWVWADRQISGLAVSTGSQALLGVVDGDEVWLIPARDTALPEAAVSVAGELAPGAGRSVSVPHDVLVAADAEAGGDTRTLVTALEDRGVELWQAQELAGMLAGAVSRGQFGVQCYGRDGRTRRAQRVIAFYDTRAGRYLFQVAPGNDGRPWATVAPSDNTLLAQRVWELLEEV</sequence>
<organism evidence="5 6">
    <name type="scientific">Prauserella oleivorans</name>
    <dbReference type="NCBI Taxonomy" id="1478153"/>
    <lineage>
        <taxon>Bacteria</taxon>
        <taxon>Bacillati</taxon>
        <taxon>Actinomycetota</taxon>
        <taxon>Actinomycetes</taxon>
        <taxon>Pseudonocardiales</taxon>
        <taxon>Pseudonocardiaceae</taxon>
        <taxon>Prauserella</taxon>
    </lineage>
</organism>